<name>A0A8J2Q2B1_9HEXA</name>
<gene>
    <name evidence="1" type="ORF">AFUS01_LOCUS46947</name>
</gene>
<dbReference type="AlphaFoldDB" id="A0A8J2Q2B1"/>
<dbReference type="EMBL" id="CAJVCH010571587">
    <property type="protein sequence ID" value="CAG7837912.1"/>
    <property type="molecule type" value="Genomic_DNA"/>
</dbReference>
<comment type="caution">
    <text evidence="1">The sequence shown here is derived from an EMBL/GenBank/DDBJ whole genome shotgun (WGS) entry which is preliminary data.</text>
</comment>
<dbReference type="Proteomes" id="UP000708208">
    <property type="component" value="Unassembled WGS sequence"/>
</dbReference>
<evidence type="ECO:0000313" key="1">
    <source>
        <dbReference type="EMBL" id="CAG7837912.1"/>
    </source>
</evidence>
<accession>A0A8J2Q2B1</accession>
<proteinExistence type="predicted"/>
<keyword evidence="2" id="KW-1185">Reference proteome</keyword>
<reference evidence="1" key="1">
    <citation type="submission" date="2021-06" db="EMBL/GenBank/DDBJ databases">
        <authorList>
            <person name="Hodson N. C."/>
            <person name="Mongue J. A."/>
            <person name="Jaron S. K."/>
        </authorList>
    </citation>
    <scope>NUCLEOTIDE SEQUENCE</scope>
</reference>
<protein>
    <submittedName>
        <fullName evidence="1">Uncharacterized protein</fullName>
    </submittedName>
</protein>
<sequence length="20" mass="2299">IKHQVGFHCELKQKKESGVC</sequence>
<organism evidence="1 2">
    <name type="scientific">Allacma fusca</name>
    <dbReference type="NCBI Taxonomy" id="39272"/>
    <lineage>
        <taxon>Eukaryota</taxon>
        <taxon>Metazoa</taxon>
        <taxon>Ecdysozoa</taxon>
        <taxon>Arthropoda</taxon>
        <taxon>Hexapoda</taxon>
        <taxon>Collembola</taxon>
        <taxon>Symphypleona</taxon>
        <taxon>Sminthuridae</taxon>
        <taxon>Allacma</taxon>
    </lineage>
</organism>
<feature type="non-terminal residue" evidence="1">
    <location>
        <position position="1"/>
    </location>
</feature>
<evidence type="ECO:0000313" key="2">
    <source>
        <dbReference type="Proteomes" id="UP000708208"/>
    </source>
</evidence>